<reference evidence="7 8" key="1">
    <citation type="journal article" date="2016" name="Mol. Biol. Evol.">
        <title>Genome-Wide Survey of Gut Fungi (Harpellales) Reveals the First Horizontally Transferred Ubiquitin Gene from a Mosquito Host.</title>
        <authorList>
            <person name="Wang Y."/>
            <person name="White M.M."/>
            <person name="Kvist S."/>
            <person name="Moncalvo J.M."/>
        </authorList>
    </citation>
    <scope>NUCLEOTIDE SEQUENCE [LARGE SCALE GENOMIC DNA]</scope>
    <source>
        <strain evidence="7 8">ALG-7-W6</strain>
    </source>
</reference>
<sequence length="390" mass="44447">MSAYWMISIPSKGNPEIALSELTQNVEPFTADLLTVPSFKIGSLDELLNSSESLAKLDVACQVTVSKITESMIKLSEIPKEEYEDYFFVEDLTPDKFIRNFRWNTSKYQVETKISDTAEKINKDLESIGSALKIKLAQLNNLKSVIGLASRKQTGNLSVKSLNGIVQRSHLLEGSEFMKTVFVAVPKNSEKLFLNCYETLSQMVVPRSATKIASDQEYILYSVIMFNRVVGDFTTAAKEKKFIVREFEFSEEQIESELELERKKGQAQEELIQFLEWSQSSFSDLFSGWFHVKVLRLYVESLLRYGLPPDFVSIVVEVPTKIQRQLKTKLNKAYAQLDNSGNIFDGMGLKKPKVKKSDNLDINEFNSILDEYSPFVIFELDLNQSLLHSQ</sequence>
<dbReference type="CDD" id="cd14785">
    <property type="entry name" value="V-ATPase_C"/>
    <property type="match status" value="1"/>
</dbReference>
<dbReference type="EMBL" id="LSSL01000583">
    <property type="protein sequence ID" value="OLY84206.1"/>
    <property type="molecule type" value="Genomic_DNA"/>
</dbReference>
<name>A0A1R0H527_9FUNG</name>
<organism evidence="7 8">
    <name type="scientific">Smittium mucronatum</name>
    <dbReference type="NCBI Taxonomy" id="133383"/>
    <lineage>
        <taxon>Eukaryota</taxon>
        <taxon>Fungi</taxon>
        <taxon>Fungi incertae sedis</taxon>
        <taxon>Zoopagomycota</taxon>
        <taxon>Kickxellomycotina</taxon>
        <taxon>Harpellomycetes</taxon>
        <taxon>Harpellales</taxon>
        <taxon>Legeriomycetaceae</taxon>
        <taxon>Smittium</taxon>
    </lineage>
</organism>
<evidence type="ECO:0000256" key="1">
    <source>
        <dbReference type="ARBA" id="ARBA00006138"/>
    </source>
</evidence>
<dbReference type="SUPFAM" id="SSF118203">
    <property type="entry name" value="Vacuolar ATP synthase subunit C"/>
    <property type="match status" value="1"/>
</dbReference>
<protein>
    <recommendedName>
        <fullName evidence="6">V-type proton ATPase subunit C</fullName>
    </recommendedName>
</protein>
<evidence type="ECO:0000256" key="2">
    <source>
        <dbReference type="ARBA" id="ARBA00022448"/>
    </source>
</evidence>
<evidence type="ECO:0000256" key="5">
    <source>
        <dbReference type="ARBA" id="ARBA00053565"/>
    </source>
</evidence>
<accession>A0A1R0H527</accession>
<proteinExistence type="inferred from homology"/>
<dbReference type="Proteomes" id="UP000187455">
    <property type="component" value="Unassembled WGS sequence"/>
</dbReference>
<comment type="subunit">
    <text evidence="6">V-ATPase is a heteromultimeric enzyme composed of a peripheral catalytic V1 complex (components A to H) attached to an integral membrane V0 proton pore complex.</text>
</comment>
<comment type="similarity">
    <text evidence="1 6">Belongs to the V-ATPase C subunit family.</text>
</comment>
<dbReference type="GO" id="GO:0000221">
    <property type="term" value="C:vacuolar proton-transporting V-type ATPase, V1 domain"/>
    <property type="evidence" value="ECO:0007669"/>
    <property type="project" value="TreeGrafter"/>
</dbReference>
<evidence type="ECO:0000256" key="6">
    <source>
        <dbReference type="RuleBase" id="RU364010"/>
    </source>
</evidence>
<dbReference type="PANTHER" id="PTHR10137:SF0">
    <property type="entry name" value="V-TYPE PROTON ATPASE SUBUNIT C"/>
    <property type="match status" value="1"/>
</dbReference>
<evidence type="ECO:0000256" key="4">
    <source>
        <dbReference type="ARBA" id="ARBA00023065"/>
    </source>
</evidence>
<dbReference type="AlphaFoldDB" id="A0A1R0H527"/>
<evidence type="ECO:0000313" key="7">
    <source>
        <dbReference type="EMBL" id="OLY84206.1"/>
    </source>
</evidence>
<keyword evidence="8" id="KW-1185">Reference proteome</keyword>
<keyword evidence="3 6" id="KW-0375">Hydrogen ion transport</keyword>
<comment type="function">
    <text evidence="6">Subunit of the V1 complex of vacuolar(H+)-ATPase (V-ATPase), a multisubunit enzyme composed of a peripheral complex (V1) that hydrolyzes ATP and a membrane integral complex (V0) that translocates protons. V-ATPase is responsible for acidifying and maintaining the pH of intracellular compartments and in some cell types, is targeted to the plasma membrane, where it is responsible for acidifying the extracellular environment. Subunit C is necessary for the assembly of the catalytic sector of the enzyme and is likely to have a specific function in its catalytic activity.</text>
</comment>
<keyword evidence="2 6" id="KW-0813">Transport</keyword>
<dbReference type="Gene3D" id="3.30.70.1180">
    <property type="entry name" value="Vacuolar atp synthase subunit c, domain 1"/>
    <property type="match status" value="1"/>
</dbReference>
<dbReference type="Pfam" id="PF03223">
    <property type="entry name" value="V-ATPase_C"/>
    <property type="match status" value="1"/>
</dbReference>
<dbReference type="Gene3D" id="1.20.1460.10">
    <property type="entry name" value="subunit c (vma5p) of the yeast v-atpase, domain 2"/>
    <property type="match status" value="1"/>
</dbReference>
<dbReference type="Gene3D" id="3.30.70.100">
    <property type="match status" value="1"/>
</dbReference>
<comment type="caution">
    <text evidence="7">The sequence shown here is derived from an EMBL/GenBank/DDBJ whole genome shotgun (WGS) entry which is preliminary data.</text>
</comment>
<dbReference type="PANTHER" id="PTHR10137">
    <property type="entry name" value="V-TYPE PROTON ATPASE SUBUNIT C"/>
    <property type="match status" value="1"/>
</dbReference>
<dbReference type="OrthoDB" id="6605928at2759"/>
<gene>
    <name evidence="7" type="ORF">AYI68_g1639</name>
</gene>
<dbReference type="InterPro" id="IPR036132">
    <property type="entry name" value="Vac_ATP_synth_c_sf"/>
</dbReference>
<keyword evidence="4 6" id="KW-0406">Ion transport</keyword>
<dbReference type="FunFam" id="3.30.70.100:FF:000002">
    <property type="entry name" value="V-type proton ATPase subunit C"/>
    <property type="match status" value="1"/>
</dbReference>
<evidence type="ECO:0000313" key="8">
    <source>
        <dbReference type="Proteomes" id="UP000187455"/>
    </source>
</evidence>
<comment type="function">
    <text evidence="5">Subunit of the V1 complex of vacuolar(H+)-ATPase (V-ATPase), a multisubunit enzyme composed of a peripheral complex (V1) that hydrolyzes ATP and a membrane integral complex (V0) that translocates protons. V-ATPase is responsible for acidifying and maintaining the pH of intracellular compartments. Subunit C is necessary for the assembly of the catalytic sector of the enzyme and is likely to have a specific function in its catalytic activity. Reversibly leaves the enzyme after glucose depletion, causing the catalytic subcomplex V1 to detach from the V0 section.</text>
</comment>
<dbReference type="InterPro" id="IPR004907">
    <property type="entry name" value="ATPase_V1-cplx_csu"/>
</dbReference>
<dbReference type="STRING" id="133383.A0A1R0H527"/>
<dbReference type="GO" id="GO:0046961">
    <property type="term" value="F:proton-transporting ATPase activity, rotational mechanism"/>
    <property type="evidence" value="ECO:0007669"/>
    <property type="project" value="InterPro"/>
</dbReference>
<evidence type="ECO:0000256" key="3">
    <source>
        <dbReference type="ARBA" id="ARBA00022781"/>
    </source>
</evidence>